<evidence type="ECO:0000313" key="4">
    <source>
        <dbReference type="RefSeq" id="XP_030520765.1"/>
    </source>
</evidence>
<dbReference type="Pfam" id="PF02458">
    <property type="entry name" value="Transferase"/>
    <property type="match status" value="1"/>
</dbReference>
<reference evidence="4" key="1">
    <citation type="submission" date="2025-08" db="UniProtKB">
        <authorList>
            <consortium name="RefSeq"/>
        </authorList>
    </citation>
    <scope>IDENTIFICATION</scope>
    <source>
        <tissue evidence="4">Leaf</tissue>
    </source>
</reference>
<sequence length="466" mass="51081">MADSSYTSRVKVQSTLTAVSSKPVGAGQAYKLSVRDHAMGGHSVHLIFYYRDIPFGTFDLDPLRVSLSETLSLYPPATGRLARDGNGNWEVKWSDAGIRVLQAKVGASLDEWLRSADGIEERDLTVWEDMPQDPHIWSPFRIQISEFEGGGVAMGLSCTHLHADLTTAARLFQSWSQVHRRVPVRHPPRFPDSPPAPLRSPTHPDSLLPDSPSVSPPSFTSSAQMSSSTFKFSDQTMAGLVSEVSELCPDATPFDVVAALFWTRIIELKQPRNSRGRWIAKIAVDTRGVLREKLPLGFFGNAMQFSPVEALSEDGNGCELWQTVKLVHDCVLGIQEGENRSASEQFESRKEDGGARFVSSAKAYGPQLTIVSMEHMAGDASVGGGRWSEMYEAMFVDGERPIHVSVGVGNAKGEGLIMVVPEEGLGRSVTVVLPEEEAARLHEDQEVLKLEPTVILSGQHNNNSRF</sequence>
<feature type="region of interest" description="Disordered" evidence="2">
    <location>
        <begin position="184"/>
        <end position="222"/>
    </location>
</feature>
<accession>A0A8B8NE72</accession>
<evidence type="ECO:0000256" key="1">
    <source>
        <dbReference type="ARBA" id="ARBA00009861"/>
    </source>
</evidence>
<dbReference type="GO" id="GO:0016747">
    <property type="term" value="F:acyltransferase activity, transferring groups other than amino-acyl groups"/>
    <property type="evidence" value="ECO:0007669"/>
    <property type="project" value="TreeGrafter"/>
</dbReference>
<keyword evidence="3" id="KW-1185">Reference proteome</keyword>
<dbReference type="KEGG" id="rarg:115734239"/>
<protein>
    <submittedName>
        <fullName evidence="4">Hydroxycinnamoyltransferase 1-like</fullName>
    </submittedName>
</protein>
<evidence type="ECO:0000256" key="2">
    <source>
        <dbReference type="SAM" id="MobiDB-lite"/>
    </source>
</evidence>
<gene>
    <name evidence="4" type="primary">LOC115734239</name>
</gene>
<dbReference type="AlphaFoldDB" id="A0A8B8NE72"/>
<evidence type="ECO:0000313" key="3">
    <source>
        <dbReference type="Proteomes" id="UP000827889"/>
    </source>
</evidence>
<proteinExistence type="inferred from homology"/>
<dbReference type="OrthoDB" id="671439at2759"/>
<dbReference type="GeneID" id="115734239"/>
<dbReference type="PANTHER" id="PTHR31642">
    <property type="entry name" value="TRICHOTHECENE 3-O-ACETYLTRANSFERASE"/>
    <property type="match status" value="1"/>
</dbReference>
<dbReference type="Proteomes" id="UP000827889">
    <property type="component" value="Chromosome 6"/>
</dbReference>
<feature type="compositionally biased region" description="Low complexity" evidence="2">
    <location>
        <begin position="200"/>
        <end position="222"/>
    </location>
</feature>
<dbReference type="RefSeq" id="XP_030520765.1">
    <property type="nucleotide sequence ID" value="XM_030664905.2"/>
</dbReference>
<comment type="similarity">
    <text evidence="1">Belongs to the plant acyltransferase family.</text>
</comment>
<dbReference type="PANTHER" id="PTHR31642:SF316">
    <property type="entry name" value="PROTEIN ECERIFERUM 26-LIKE"/>
    <property type="match status" value="1"/>
</dbReference>
<organism evidence="3 4">
    <name type="scientific">Rhodamnia argentea</name>
    <dbReference type="NCBI Taxonomy" id="178133"/>
    <lineage>
        <taxon>Eukaryota</taxon>
        <taxon>Viridiplantae</taxon>
        <taxon>Streptophyta</taxon>
        <taxon>Embryophyta</taxon>
        <taxon>Tracheophyta</taxon>
        <taxon>Spermatophyta</taxon>
        <taxon>Magnoliopsida</taxon>
        <taxon>eudicotyledons</taxon>
        <taxon>Gunneridae</taxon>
        <taxon>Pentapetalae</taxon>
        <taxon>rosids</taxon>
        <taxon>malvids</taxon>
        <taxon>Myrtales</taxon>
        <taxon>Myrtaceae</taxon>
        <taxon>Myrtoideae</taxon>
        <taxon>Myrteae</taxon>
        <taxon>Australasian group</taxon>
        <taxon>Rhodamnia</taxon>
    </lineage>
</organism>
<dbReference type="Gene3D" id="3.30.559.10">
    <property type="entry name" value="Chloramphenicol acetyltransferase-like domain"/>
    <property type="match status" value="2"/>
</dbReference>
<dbReference type="InterPro" id="IPR023213">
    <property type="entry name" value="CAT-like_dom_sf"/>
</dbReference>
<dbReference type="InterPro" id="IPR050317">
    <property type="entry name" value="Plant_Fungal_Acyltransferase"/>
</dbReference>
<name>A0A8B8NE72_9MYRT</name>